<evidence type="ECO:0000313" key="2">
    <source>
        <dbReference type="Proteomes" id="UP001596150"/>
    </source>
</evidence>
<protein>
    <submittedName>
        <fullName evidence="1">Uncharacterized protein</fullName>
    </submittedName>
</protein>
<accession>A0ABW0Q160</accession>
<organism evidence="1 2">
    <name type="scientific">Kaistia terrae</name>
    <dbReference type="NCBI Taxonomy" id="537017"/>
    <lineage>
        <taxon>Bacteria</taxon>
        <taxon>Pseudomonadati</taxon>
        <taxon>Pseudomonadota</taxon>
        <taxon>Alphaproteobacteria</taxon>
        <taxon>Hyphomicrobiales</taxon>
        <taxon>Kaistiaceae</taxon>
        <taxon>Kaistia</taxon>
    </lineage>
</organism>
<dbReference type="RefSeq" id="WP_266345062.1">
    <property type="nucleotide sequence ID" value="NZ_JAPKNH010000007.1"/>
</dbReference>
<name>A0ABW0Q160_9HYPH</name>
<dbReference type="EMBL" id="JBHSML010000012">
    <property type="protein sequence ID" value="MFC5517662.1"/>
    <property type="molecule type" value="Genomic_DNA"/>
</dbReference>
<reference evidence="2" key="1">
    <citation type="journal article" date="2019" name="Int. J. Syst. Evol. Microbiol.">
        <title>The Global Catalogue of Microorganisms (GCM) 10K type strain sequencing project: providing services to taxonomists for standard genome sequencing and annotation.</title>
        <authorList>
            <consortium name="The Broad Institute Genomics Platform"/>
            <consortium name="The Broad Institute Genome Sequencing Center for Infectious Disease"/>
            <person name="Wu L."/>
            <person name="Ma J."/>
        </authorList>
    </citation>
    <scope>NUCLEOTIDE SEQUENCE [LARGE SCALE GENOMIC DNA]</scope>
    <source>
        <strain evidence="2">KACC 12633</strain>
    </source>
</reference>
<evidence type="ECO:0000313" key="1">
    <source>
        <dbReference type="EMBL" id="MFC5517662.1"/>
    </source>
</evidence>
<dbReference type="Proteomes" id="UP001596150">
    <property type="component" value="Unassembled WGS sequence"/>
</dbReference>
<proteinExistence type="predicted"/>
<gene>
    <name evidence="1" type="ORF">ACFPP9_17920</name>
</gene>
<sequence length="96" mass="10794">MSEQTSDVSHLIQPLDWTMDRDGDASAYTPFGSYRVTFVEGLGWRWGYCFSEYYDDDDFGCSCRKAGMDAAWANWVKRVSPILTLPVPPAVAKEGT</sequence>
<keyword evidence="2" id="KW-1185">Reference proteome</keyword>
<comment type="caution">
    <text evidence="1">The sequence shown here is derived from an EMBL/GenBank/DDBJ whole genome shotgun (WGS) entry which is preliminary data.</text>
</comment>